<feature type="region of interest" description="Disordered" evidence="1">
    <location>
        <begin position="64"/>
        <end position="113"/>
    </location>
</feature>
<evidence type="ECO:0000313" key="2">
    <source>
        <dbReference type="EMBL" id="GMH06259.1"/>
    </source>
</evidence>
<accession>A0AAD3S8A2</accession>
<sequence length="142" mass="14951">MGFARRNPSLSPPKRSPHQNASTDAAPNAGGIVLKAIPTSNTFKVLQEANLINPSENLDQISIAQLNGDDPDPPLSHDDYSHDQMNVEALGTPKMLNGHAEGGPPNRINLLPSHAEPGSLNLCSELPSPLSAAHAHPPPSLI</sequence>
<dbReference type="Proteomes" id="UP001279734">
    <property type="component" value="Unassembled WGS sequence"/>
</dbReference>
<protein>
    <submittedName>
        <fullName evidence="2">Uncharacterized protein</fullName>
    </submittedName>
</protein>
<dbReference type="EMBL" id="BSYO01000006">
    <property type="protein sequence ID" value="GMH06259.1"/>
    <property type="molecule type" value="Genomic_DNA"/>
</dbReference>
<feature type="region of interest" description="Disordered" evidence="1">
    <location>
        <begin position="1"/>
        <end position="27"/>
    </location>
</feature>
<gene>
    <name evidence="2" type="ORF">Nepgr_008099</name>
</gene>
<evidence type="ECO:0000256" key="1">
    <source>
        <dbReference type="SAM" id="MobiDB-lite"/>
    </source>
</evidence>
<name>A0AAD3S8A2_NEPGR</name>
<comment type="caution">
    <text evidence="2">The sequence shown here is derived from an EMBL/GenBank/DDBJ whole genome shotgun (WGS) entry which is preliminary data.</text>
</comment>
<organism evidence="2 3">
    <name type="scientific">Nepenthes gracilis</name>
    <name type="common">Slender pitcher plant</name>
    <dbReference type="NCBI Taxonomy" id="150966"/>
    <lineage>
        <taxon>Eukaryota</taxon>
        <taxon>Viridiplantae</taxon>
        <taxon>Streptophyta</taxon>
        <taxon>Embryophyta</taxon>
        <taxon>Tracheophyta</taxon>
        <taxon>Spermatophyta</taxon>
        <taxon>Magnoliopsida</taxon>
        <taxon>eudicotyledons</taxon>
        <taxon>Gunneridae</taxon>
        <taxon>Pentapetalae</taxon>
        <taxon>Caryophyllales</taxon>
        <taxon>Nepenthaceae</taxon>
        <taxon>Nepenthes</taxon>
    </lineage>
</organism>
<reference evidence="2" key="1">
    <citation type="submission" date="2023-05" db="EMBL/GenBank/DDBJ databases">
        <title>Nepenthes gracilis genome sequencing.</title>
        <authorList>
            <person name="Fukushima K."/>
        </authorList>
    </citation>
    <scope>NUCLEOTIDE SEQUENCE</scope>
    <source>
        <strain evidence="2">SING2019-196</strain>
    </source>
</reference>
<dbReference type="AlphaFoldDB" id="A0AAD3S8A2"/>
<keyword evidence="3" id="KW-1185">Reference proteome</keyword>
<evidence type="ECO:0000313" key="3">
    <source>
        <dbReference type="Proteomes" id="UP001279734"/>
    </source>
</evidence>
<proteinExistence type="predicted"/>